<dbReference type="SUPFAM" id="SSF50978">
    <property type="entry name" value="WD40 repeat-like"/>
    <property type="match status" value="1"/>
</dbReference>
<keyword evidence="4" id="KW-0812">Transmembrane</keyword>
<dbReference type="PANTHER" id="PTHR19857:SF8">
    <property type="entry name" value="ANGIO-ASSOCIATED MIGRATORY CELL PROTEIN"/>
    <property type="match status" value="1"/>
</dbReference>
<dbReference type="EMBL" id="KN833989">
    <property type="protein sequence ID" value="KIK13539.1"/>
    <property type="molecule type" value="Genomic_DNA"/>
</dbReference>
<dbReference type="PROSITE" id="PS00678">
    <property type="entry name" value="WD_REPEATS_1"/>
    <property type="match status" value="1"/>
</dbReference>
<dbReference type="Gene3D" id="2.130.10.10">
    <property type="entry name" value="YVTN repeat-like/Quinoprotein amine dehydrogenase"/>
    <property type="match status" value="1"/>
</dbReference>
<dbReference type="PROSITE" id="PS50082">
    <property type="entry name" value="WD_REPEATS_2"/>
    <property type="match status" value="1"/>
</dbReference>
<keyword evidence="1 3" id="KW-0853">WD repeat</keyword>
<keyword evidence="6" id="KW-1185">Reference proteome</keyword>
<feature type="transmembrane region" description="Helical" evidence="4">
    <location>
        <begin position="343"/>
        <end position="371"/>
    </location>
</feature>
<evidence type="ECO:0008006" key="7">
    <source>
        <dbReference type="Google" id="ProtNLM"/>
    </source>
</evidence>
<name>A0A0C9YIE7_9AGAM</name>
<evidence type="ECO:0000256" key="3">
    <source>
        <dbReference type="PROSITE-ProRule" id="PRU00221"/>
    </source>
</evidence>
<sequence>MPAYVEHKTLVGEHGDSVNTVAFSPCRRYLASGSSDHSMCIWNMHSGSFLFRVVFDSAVNVLHWHPTHKETLICGCDDGSVLSMSDFRPSGFEKKLIRLGVKAPVFCMDIDTSTNMRAVGVGNQVNITAGDNQDEYTAATRLPPPPEIDAKHTENDSCIRPHSLHFIGGGRKLVTSYLNHGIVAWDIADKIIIWHVKPPSISQIASSAICHDMNTLVVNTLQDGICLYKIGSKRAIWKWDHETDCDVQYPSSILFLHGGRAVTSGTITGNVRVWNMDSKDLYQVLLHGGDTYQQGAWNYIAVGSALKGQGTYIKIWKANITSLSNLLDVFWHRMMILCFSMDFSDYMCIALAVVITILWTTAAFSAVQFVWLHVPWKEISQGIGSFVWNVAYIVLSLAFWLSSEGSFALLMVRGFIRDTTSLSNTTVAMLDCLQSAVLSFLDLPPAVHHLQG</sequence>
<dbReference type="InterPro" id="IPR036322">
    <property type="entry name" value="WD40_repeat_dom_sf"/>
</dbReference>
<dbReference type="AlphaFoldDB" id="A0A0C9YIE7"/>
<dbReference type="OrthoDB" id="2627610at2759"/>
<evidence type="ECO:0000313" key="6">
    <source>
        <dbReference type="Proteomes" id="UP000054018"/>
    </source>
</evidence>
<evidence type="ECO:0000256" key="4">
    <source>
        <dbReference type="SAM" id="Phobius"/>
    </source>
</evidence>
<dbReference type="STRING" id="765257.A0A0C9YIE7"/>
<proteinExistence type="predicted"/>
<dbReference type="SMART" id="SM00320">
    <property type="entry name" value="WD40"/>
    <property type="match status" value="4"/>
</dbReference>
<evidence type="ECO:0000256" key="1">
    <source>
        <dbReference type="ARBA" id="ARBA00022574"/>
    </source>
</evidence>
<evidence type="ECO:0000313" key="5">
    <source>
        <dbReference type="EMBL" id="KIK13539.1"/>
    </source>
</evidence>
<reference evidence="5 6" key="1">
    <citation type="submission" date="2014-04" db="EMBL/GenBank/DDBJ databases">
        <authorList>
            <consortium name="DOE Joint Genome Institute"/>
            <person name="Kuo A."/>
            <person name="Kohler A."/>
            <person name="Costa M.D."/>
            <person name="Nagy L.G."/>
            <person name="Floudas D."/>
            <person name="Copeland A."/>
            <person name="Barry K.W."/>
            <person name="Cichocki N."/>
            <person name="Veneault-Fourrey C."/>
            <person name="LaButti K."/>
            <person name="Lindquist E.A."/>
            <person name="Lipzen A."/>
            <person name="Lundell T."/>
            <person name="Morin E."/>
            <person name="Murat C."/>
            <person name="Sun H."/>
            <person name="Tunlid A."/>
            <person name="Henrissat B."/>
            <person name="Grigoriev I.V."/>
            <person name="Hibbett D.S."/>
            <person name="Martin F."/>
            <person name="Nordberg H.P."/>
            <person name="Cantor M.N."/>
            <person name="Hua S.X."/>
        </authorList>
    </citation>
    <scope>NUCLEOTIDE SEQUENCE [LARGE SCALE GENOMIC DNA]</scope>
    <source>
        <strain evidence="5 6">441</strain>
    </source>
</reference>
<accession>A0A0C9YIE7</accession>
<gene>
    <name evidence="5" type="ORF">PISMIDRAFT_688616</name>
</gene>
<organism evidence="5 6">
    <name type="scientific">Pisolithus microcarpus 441</name>
    <dbReference type="NCBI Taxonomy" id="765257"/>
    <lineage>
        <taxon>Eukaryota</taxon>
        <taxon>Fungi</taxon>
        <taxon>Dikarya</taxon>
        <taxon>Basidiomycota</taxon>
        <taxon>Agaricomycotina</taxon>
        <taxon>Agaricomycetes</taxon>
        <taxon>Agaricomycetidae</taxon>
        <taxon>Boletales</taxon>
        <taxon>Sclerodermatineae</taxon>
        <taxon>Pisolithaceae</taxon>
        <taxon>Pisolithus</taxon>
    </lineage>
</organism>
<dbReference type="InterPro" id="IPR051179">
    <property type="entry name" value="WD_repeat_multifunction"/>
</dbReference>
<keyword evidence="4" id="KW-1133">Transmembrane helix</keyword>
<dbReference type="PROSITE" id="PS50294">
    <property type="entry name" value="WD_REPEATS_REGION"/>
    <property type="match status" value="1"/>
</dbReference>
<dbReference type="InterPro" id="IPR015943">
    <property type="entry name" value="WD40/YVTN_repeat-like_dom_sf"/>
</dbReference>
<feature type="repeat" description="WD" evidence="3">
    <location>
        <begin position="11"/>
        <end position="52"/>
    </location>
</feature>
<dbReference type="PANTHER" id="PTHR19857">
    <property type="entry name" value="MITOCHONDRIAL DIVISION PROTEIN 1-RELATED"/>
    <property type="match status" value="1"/>
</dbReference>
<dbReference type="HOGENOM" id="CLU_049342_0_0_1"/>
<dbReference type="InterPro" id="IPR019775">
    <property type="entry name" value="WD40_repeat_CS"/>
</dbReference>
<protein>
    <recommendedName>
        <fullName evidence="7">Protein HIR</fullName>
    </recommendedName>
</protein>
<dbReference type="Proteomes" id="UP000054018">
    <property type="component" value="Unassembled WGS sequence"/>
</dbReference>
<dbReference type="InterPro" id="IPR001680">
    <property type="entry name" value="WD40_rpt"/>
</dbReference>
<keyword evidence="2" id="KW-0677">Repeat</keyword>
<keyword evidence="4" id="KW-0472">Membrane</keyword>
<reference evidence="6" key="2">
    <citation type="submission" date="2015-01" db="EMBL/GenBank/DDBJ databases">
        <title>Evolutionary Origins and Diversification of the Mycorrhizal Mutualists.</title>
        <authorList>
            <consortium name="DOE Joint Genome Institute"/>
            <consortium name="Mycorrhizal Genomics Consortium"/>
            <person name="Kohler A."/>
            <person name="Kuo A."/>
            <person name="Nagy L.G."/>
            <person name="Floudas D."/>
            <person name="Copeland A."/>
            <person name="Barry K.W."/>
            <person name="Cichocki N."/>
            <person name="Veneault-Fourrey C."/>
            <person name="LaButti K."/>
            <person name="Lindquist E.A."/>
            <person name="Lipzen A."/>
            <person name="Lundell T."/>
            <person name="Morin E."/>
            <person name="Murat C."/>
            <person name="Riley R."/>
            <person name="Ohm R."/>
            <person name="Sun H."/>
            <person name="Tunlid A."/>
            <person name="Henrissat B."/>
            <person name="Grigoriev I.V."/>
            <person name="Hibbett D.S."/>
            <person name="Martin F."/>
        </authorList>
    </citation>
    <scope>NUCLEOTIDE SEQUENCE [LARGE SCALE GENOMIC DNA]</scope>
    <source>
        <strain evidence="6">441</strain>
    </source>
</reference>
<dbReference type="Pfam" id="PF00400">
    <property type="entry name" value="WD40"/>
    <property type="match status" value="1"/>
</dbReference>
<evidence type="ECO:0000256" key="2">
    <source>
        <dbReference type="ARBA" id="ARBA00022737"/>
    </source>
</evidence>